<reference evidence="4" key="1">
    <citation type="journal article" date="2020" name="ISME J.">
        <title>Comparative genomics reveals insights into cyanobacterial evolution and habitat adaptation.</title>
        <authorList>
            <person name="Chen M.Y."/>
            <person name="Teng W.K."/>
            <person name="Zhao L."/>
            <person name="Hu C.X."/>
            <person name="Zhou Y.K."/>
            <person name="Han B.P."/>
            <person name="Song L.R."/>
            <person name="Shu W.S."/>
        </authorList>
    </citation>
    <scope>NUCLEOTIDE SEQUENCE [LARGE SCALE GENOMIC DNA]</scope>
    <source>
        <strain evidence="4">FACHB-251</strain>
    </source>
</reference>
<evidence type="ECO:0000256" key="1">
    <source>
        <dbReference type="SAM" id="Phobius"/>
    </source>
</evidence>
<proteinExistence type="predicted"/>
<feature type="transmembrane region" description="Helical" evidence="1">
    <location>
        <begin position="28"/>
        <end position="51"/>
    </location>
</feature>
<feature type="transmembrane region" description="Helical" evidence="1">
    <location>
        <begin position="155"/>
        <end position="178"/>
    </location>
</feature>
<dbReference type="EMBL" id="JACJQU010000002">
    <property type="protein sequence ID" value="MBD2292713.1"/>
    <property type="molecule type" value="Genomic_DNA"/>
</dbReference>
<name>A0A926WDZ7_9NOST</name>
<feature type="transmembrane region" description="Helical" evidence="1">
    <location>
        <begin position="72"/>
        <end position="95"/>
    </location>
</feature>
<keyword evidence="4" id="KW-1185">Reference proteome</keyword>
<accession>A0A926WDZ7</accession>
<sequence>MNSELIDQVSAHMGANGLPYTIPIHPNLVHLTLGLFIIGIIFDIAGVLFPLENWMFKYLGLAVERAQLFEVGWYNMVASAVITFFTVAAGFYEMLLATPPGNLKSSWGLQAMETMMWHGVGGVFLLALMIAMTFWRGWQRYISCKDSDIQVRWSYIFAGISIMFLMYLHGTLGAQLAAEFGVHNTADKLLRMGKDINQVLGTGN</sequence>
<dbReference type="RefSeq" id="WP_190557408.1">
    <property type="nucleotide sequence ID" value="NZ_JACJQU010000002.1"/>
</dbReference>
<feature type="domain" description="DUF2231" evidence="2">
    <location>
        <begin position="22"/>
        <end position="185"/>
    </location>
</feature>
<comment type="caution">
    <text evidence="3">The sequence shown here is derived from an EMBL/GenBank/DDBJ whole genome shotgun (WGS) entry which is preliminary data.</text>
</comment>
<dbReference type="InterPro" id="IPR019251">
    <property type="entry name" value="DUF2231_TM"/>
</dbReference>
<keyword evidence="1" id="KW-0472">Membrane</keyword>
<dbReference type="AlphaFoldDB" id="A0A926WDZ7"/>
<protein>
    <submittedName>
        <fullName evidence="3">DUF2231 domain-containing protein</fullName>
    </submittedName>
</protein>
<evidence type="ECO:0000313" key="3">
    <source>
        <dbReference type="EMBL" id="MBD2292713.1"/>
    </source>
</evidence>
<gene>
    <name evidence="3" type="ORF">H6G06_04230</name>
</gene>
<organism evidence="3 4">
    <name type="scientific">Anabaena sphaerica FACHB-251</name>
    <dbReference type="NCBI Taxonomy" id="2692883"/>
    <lineage>
        <taxon>Bacteria</taxon>
        <taxon>Bacillati</taxon>
        <taxon>Cyanobacteriota</taxon>
        <taxon>Cyanophyceae</taxon>
        <taxon>Nostocales</taxon>
        <taxon>Nostocaceae</taxon>
        <taxon>Anabaena</taxon>
    </lineage>
</organism>
<keyword evidence="1" id="KW-1133">Transmembrane helix</keyword>
<evidence type="ECO:0000313" key="4">
    <source>
        <dbReference type="Proteomes" id="UP000662185"/>
    </source>
</evidence>
<keyword evidence="1" id="KW-0812">Transmembrane</keyword>
<dbReference type="Pfam" id="PF09990">
    <property type="entry name" value="DUF2231"/>
    <property type="match status" value="1"/>
</dbReference>
<dbReference type="Proteomes" id="UP000662185">
    <property type="component" value="Unassembled WGS sequence"/>
</dbReference>
<evidence type="ECO:0000259" key="2">
    <source>
        <dbReference type="Pfam" id="PF09990"/>
    </source>
</evidence>
<feature type="transmembrane region" description="Helical" evidence="1">
    <location>
        <begin position="115"/>
        <end position="135"/>
    </location>
</feature>